<organism evidence="1 2">
    <name type="scientific">Choristoneura fumiferana</name>
    <name type="common">Spruce budworm moth</name>
    <name type="synonym">Archips fumiferana</name>
    <dbReference type="NCBI Taxonomy" id="7141"/>
    <lineage>
        <taxon>Eukaryota</taxon>
        <taxon>Metazoa</taxon>
        <taxon>Ecdysozoa</taxon>
        <taxon>Arthropoda</taxon>
        <taxon>Hexapoda</taxon>
        <taxon>Insecta</taxon>
        <taxon>Pterygota</taxon>
        <taxon>Neoptera</taxon>
        <taxon>Endopterygota</taxon>
        <taxon>Lepidoptera</taxon>
        <taxon>Glossata</taxon>
        <taxon>Ditrysia</taxon>
        <taxon>Tortricoidea</taxon>
        <taxon>Tortricidae</taxon>
        <taxon>Tortricinae</taxon>
        <taxon>Choristoneura</taxon>
    </lineage>
</organism>
<keyword evidence="2" id="KW-1185">Reference proteome</keyword>
<reference evidence="1 2" key="1">
    <citation type="journal article" date="2022" name="Genome Biol. Evol.">
        <title>The Spruce Budworm Genome: Reconstructing the Evolutionary History of Antifreeze Proteins.</title>
        <authorList>
            <person name="Beliveau C."/>
            <person name="Gagne P."/>
            <person name="Picq S."/>
            <person name="Vernygora O."/>
            <person name="Keeling C.I."/>
            <person name="Pinkney K."/>
            <person name="Doucet D."/>
            <person name="Wen F."/>
            <person name="Johnston J.S."/>
            <person name="Maaroufi H."/>
            <person name="Boyle B."/>
            <person name="Laroche J."/>
            <person name="Dewar K."/>
            <person name="Juretic N."/>
            <person name="Blackburn G."/>
            <person name="Nisole A."/>
            <person name="Brunet B."/>
            <person name="Brandao M."/>
            <person name="Lumley L."/>
            <person name="Duan J."/>
            <person name="Quan G."/>
            <person name="Lucarotti C.J."/>
            <person name="Roe A.D."/>
            <person name="Sperling F.A.H."/>
            <person name="Levesque R.C."/>
            <person name="Cusson M."/>
        </authorList>
    </citation>
    <scope>NUCLEOTIDE SEQUENCE [LARGE SCALE GENOMIC DNA]</scope>
    <source>
        <strain evidence="1">Glfc:IPQL:Cfum</strain>
    </source>
</reference>
<accession>A0ACC0JCD4</accession>
<protein>
    <submittedName>
        <fullName evidence="1">Uncharacterized protein</fullName>
    </submittedName>
</protein>
<dbReference type="EMBL" id="CM046116">
    <property type="protein sequence ID" value="KAI8421680.1"/>
    <property type="molecule type" value="Genomic_DNA"/>
</dbReference>
<sequence length="178" mass="19663">MMHNQGIFLSTVLPVDKCNLEDSACMTKAYQTALTTFVAGLPDYGVEVMDVMDLDDFAFDLSGLQFSLKEGKFKGLKGATIDNVKWNLKKKTAEVDFHLDGSVRGHYTAGGSILILPITGDGQMKLKLSDTMLMFLNQNWKQISEEFGKPVMEAAAKKMFKNIKSFLAKVPIAEIANV</sequence>
<name>A0ACC0JCD4_CHOFU</name>
<gene>
    <name evidence="1" type="ORF">MSG28_009669</name>
</gene>
<evidence type="ECO:0000313" key="2">
    <source>
        <dbReference type="Proteomes" id="UP001064048"/>
    </source>
</evidence>
<dbReference type="Proteomes" id="UP001064048">
    <property type="component" value="Chromosome 16"/>
</dbReference>
<comment type="caution">
    <text evidence="1">The sequence shown here is derived from an EMBL/GenBank/DDBJ whole genome shotgun (WGS) entry which is preliminary data.</text>
</comment>
<proteinExistence type="predicted"/>
<evidence type="ECO:0000313" key="1">
    <source>
        <dbReference type="EMBL" id="KAI8421680.1"/>
    </source>
</evidence>